<sequence>MKKIYIPIILIVTVFAGVVGWRLGRQGTKQFQPEIVQKITRPLEKYTIENLAKANIKPADLSFNVPEKKFSMKFETALDGQIKTVSGQARYPLDAKSSYPVIIMVRGYVDKEIYQSGIGTQKAAEVFSQNGFITLAPDFLGYADSDQESPNILEARFQTYTTILSLLASVNQIPNWDGENVFLWGHSNGGQIALTILEITQKAYPTTLWAPVSKPFPYSVLYYTDEAEDKGKFLRREIANFEEIYNSDAFSIHKFYDKINKETPIQIHQGTADDAVPPDWSKTLFEMLKNQEIKVNYFVYPGSDHNLRPASPSLGGPAWNTVVQRDLDFFRANRHNN</sequence>
<name>A0A0G1EZY6_9BACT</name>
<dbReference type="PANTHER" id="PTHR22946">
    <property type="entry name" value="DIENELACTONE HYDROLASE DOMAIN-CONTAINING PROTEIN-RELATED"/>
    <property type="match status" value="1"/>
</dbReference>
<dbReference type="Pfam" id="PF00326">
    <property type="entry name" value="Peptidase_S9"/>
    <property type="match status" value="1"/>
</dbReference>
<dbReference type="GO" id="GO:0006508">
    <property type="term" value="P:proteolysis"/>
    <property type="evidence" value="ECO:0007669"/>
    <property type="project" value="InterPro"/>
</dbReference>
<dbReference type="PANTHER" id="PTHR22946:SF9">
    <property type="entry name" value="POLYKETIDE TRANSFERASE AF380"/>
    <property type="match status" value="1"/>
</dbReference>
<dbReference type="InterPro" id="IPR001375">
    <property type="entry name" value="Peptidase_S9_cat"/>
</dbReference>
<dbReference type="GO" id="GO:0052689">
    <property type="term" value="F:carboxylic ester hydrolase activity"/>
    <property type="evidence" value="ECO:0007669"/>
    <property type="project" value="UniProtKB-ARBA"/>
</dbReference>
<reference evidence="3 4" key="1">
    <citation type="journal article" date="2015" name="Nature">
        <title>rRNA introns, odd ribosomes, and small enigmatic genomes across a large radiation of phyla.</title>
        <authorList>
            <person name="Brown C.T."/>
            <person name="Hug L.A."/>
            <person name="Thomas B.C."/>
            <person name="Sharon I."/>
            <person name="Castelle C.J."/>
            <person name="Singh A."/>
            <person name="Wilkins M.J."/>
            <person name="Williams K.H."/>
            <person name="Banfield J.F."/>
        </authorList>
    </citation>
    <scope>NUCLEOTIDE SEQUENCE [LARGE SCALE GENOMIC DNA]</scope>
</reference>
<dbReference type="SUPFAM" id="SSF53474">
    <property type="entry name" value="alpha/beta-Hydrolases"/>
    <property type="match status" value="1"/>
</dbReference>
<evidence type="ECO:0000313" key="3">
    <source>
        <dbReference type="EMBL" id="KKS80148.1"/>
    </source>
</evidence>
<proteinExistence type="predicted"/>
<dbReference type="InterPro" id="IPR029058">
    <property type="entry name" value="AB_hydrolase_fold"/>
</dbReference>
<accession>A0A0G1EZY6</accession>
<evidence type="ECO:0000256" key="1">
    <source>
        <dbReference type="ARBA" id="ARBA00022801"/>
    </source>
</evidence>
<dbReference type="InterPro" id="IPR050261">
    <property type="entry name" value="FrsA_esterase"/>
</dbReference>
<dbReference type="Proteomes" id="UP000034611">
    <property type="component" value="Unassembled WGS sequence"/>
</dbReference>
<evidence type="ECO:0000313" key="4">
    <source>
        <dbReference type="Proteomes" id="UP000034611"/>
    </source>
</evidence>
<feature type="domain" description="Peptidase S9 prolyl oligopeptidase catalytic" evidence="2">
    <location>
        <begin position="124"/>
        <end position="308"/>
    </location>
</feature>
<protein>
    <submittedName>
        <fullName evidence="3">Peptidase</fullName>
    </submittedName>
</protein>
<organism evidence="3 4">
    <name type="scientific">Candidatus Woesebacteria bacterium GW2011_GWC1_43_10b</name>
    <dbReference type="NCBI Taxonomy" id="1618585"/>
    <lineage>
        <taxon>Bacteria</taxon>
        <taxon>Candidatus Woeseibacteriota</taxon>
    </lineage>
</organism>
<dbReference type="EMBL" id="LCEY01000026">
    <property type="protein sequence ID" value="KKS80148.1"/>
    <property type="molecule type" value="Genomic_DNA"/>
</dbReference>
<evidence type="ECO:0000259" key="2">
    <source>
        <dbReference type="Pfam" id="PF00326"/>
    </source>
</evidence>
<dbReference type="Gene3D" id="3.40.50.1820">
    <property type="entry name" value="alpha/beta hydrolase"/>
    <property type="match status" value="1"/>
</dbReference>
<dbReference type="GO" id="GO:0008236">
    <property type="term" value="F:serine-type peptidase activity"/>
    <property type="evidence" value="ECO:0007669"/>
    <property type="project" value="InterPro"/>
</dbReference>
<comment type="caution">
    <text evidence="3">The sequence shown here is derived from an EMBL/GenBank/DDBJ whole genome shotgun (WGS) entry which is preliminary data.</text>
</comment>
<gene>
    <name evidence="3" type="ORF">UV56_C0026G0005</name>
</gene>
<dbReference type="AlphaFoldDB" id="A0A0G1EZY6"/>
<keyword evidence="1" id="KW-0378">Hydrolase</keyword>